<comment type="caution">
    <text evidence="7">The sequence shown here is derived from an EMBL/GenBank/DDBJ whole genome shotgun (WGS) entry which is preliminary data.</text>
</comment>
<dbReference type="PANTHER" id="PTHR16320:SF23">
    <property type="entry name" value="SPHINGOMYELINASE C 1"/>
    <property type="match status" value="1"/>
</dbReference>
<organism evidence="7 8">
    <name type="scientific">Linnemannia schmuckeri</name>
    <dbReference type="NCBI Taxonomy" id="64567"/>
    <lineage>
        <taxon>Eukaryota</taxon>
        <taxon>Fungi</taxon>
        <taxon>Fungi incertae sedis</taxon>
        <taxon>Mucoromycota</taxon>
        <taxon>Mortierellomycotina</taxon>
        <taxon>Mortierellomycetes</taxon>
        <taxon>Mortierellales</taxon>
        <taxon>Mortierellaceae</taxon>
        <taxon>Linnemannia</taxon>
    </lineage>
</organism>
<dbReference type="OrthoDB" id="40902at2759"/>
<evidence type="ECO:0000256" key="2">
    <source>
        <dbReference type="ARBA" id="ARBA00012369"/>
    </source>
</evidence>
<dbReference type="InterPro" id="IPR017766">
    <property type="entry name" value="Sphingomyelinase/PLipase_C"/>
</dbReference>
<keyword evidence="4" id="KW-0378">Hydrolase</keyword>
<dbReference type="InterPro" id="IPR036691">
    <property type="entry name" value="Endo/exonu/phosph_ase_sf"/>
</dbReference>
<evidence type="ECO:0000256" key="1">
    <source>
        <dbReference type="ARBA" id="ARBA00006335"/>
    </source>
</evidence>
<reference evidence="7" key="1">
    <citation type="journal article" date="2020" name="Fungal Divers.">
        <title>Resolving the Mortierellaceae phylogeny through synthesis of multi-gene phylogenetics and phylogenomics.</title>
        <authorList>
            <person name="Vandepol N."/>
            <person name="Liber J."/>
            <person name="Desiro A."/>
            <person name="Na H."/>
            <person name="Kennedy M."/>
            <person name="Barry K."/>
            <person name="Grigoriev I.V."/>
            <person name="Miller A.N."/>
            <person name="O'Donnell K."/>
            <person name="Stajich J.E."/>
            <person name="Bonito G."/>
        </authorList>
    </citation>
    <scope>NUCLEOTIDE SEQUENCE</scope>
    <source>
        <strain evidence="7">NRRL 6426</strain>
    </source>
</reference>
<evidence type="ECO:0000256" key="4">
    <source>
        <dbReference type="ARBA" id="ARBA00022801"/>
    </source>
</evidence>
<dbReference type="Pfam" id="PF03372">
    <property type="entry name" value="Exo_endo_phos"/>
    <property type="match status" value="1"/>
</dbReference>
<dbReference type="GO" id="GO:0005576">
    <property type="term" value="C:extracellular region"/>
    <property type="evidence" value="ECO:0007669"/>
    <property type="project" value="InterPro"/>
</dbReference>
<dbReference type="InterPro" id="IPR038772">
    <property type="entry name" value="Sph/SMPD2-like"/>
</dbReference>
<feature type="domain" description="Endonuclease/exonuclease/phosphatase" evidence="6">
    <location>
        <begin position="62"/>
        <end position="311"/>
    </location>
</feature>
<comment type="similarity">
    <text evidence="1">Belongs to the neutral sphingomyelinase family.</text>
</comment>
<dbReference type="AlphaFoldDB" id="A0A9P5RMU2"/>
<dbReference type="GO" id="GO:0004767">
    <property type="term" value="F:sphingomyelin phosphodiesterase activity"/>
    <property type="evidence" value="ECO:0007669"/>
    <property type="project" value="UniProtKB-EC"/>
</dbReference>
<dbReference type="EMBL" id="JAAAUQ010001645">
    <property type="protein sequence ID" value="KAF9136647.1"/>
    <property type="molecule type" value="Genomic_DNA"/>
</dbReference>
<dbReference type="SUPFAM" id="SSF56219">
    <property type="entry name" value="DNase I-like"/>
    <property type="match status" value="1"/>
</dbReference>
<gene>
    <name evidence="7" type="ORF">BG015_003063</name>
</gene>
<dbReference type="Gene3D" id="3.60.10.10">
    <property type="entry name" value="Endonuclease/exonuclease/phosphatase"/>
    <property type="match status" value="1"/>
</dbReference>
<keyword evidence="3 5" id="KW-0732">Signal</keyword>
<dbReference type="PANTHER" id="PTHR16320">
    <property type="entry name" value="SPHINGOMYELINASE FAMILY MEMBER"/>
    <property type="match status" value="1"/>
</dbReference>
<evidence type="ECO:0000259" key="6">
    <source>
        <dbReference type="Pfam" id="PF03372"/>
    </source>
</evidence>
<evidence type="ECO:0000256" key="3">
    <source>
        <dbReference type="ARBA" id="ARBA00022729"/>
    </source>
</evidence>
<evidence type="ECO:0000313" key="8">
    <source>
        <dbReference type="Proteomes" id="UP000748756"/>
    </source>
</evidence>
<dbReference type="InterPro" id="IPR005135">
    <property type="entry name" value="Endo/exonuclease/phosphatase"/>
</dbReference>
<name>A0A9P5RMU2_9FUNG</name>
<protein>
    <recommendedName>
        <fullName evidence="2">sphingomyelin phosphodiesterase</fullName>
        <ecNumber evidence="2">3.1.4.12</ecNumber>
    </recommendedName>
</protein>
<dbReference type="NCBIfam" id="TIGR03395">
    <property type="entry name" value="sphingomy"/>
    <property type="match status" value="1"/>
</dbReference>
<accession>A0A9P5RMU2</accession>
<feature type="chain" id="PRO_5040358061" description="sphingomyelin phosphodiesterase" evidence="5">
    <location>
        <begin position="25"/>
        <end position="322"/>
    </location>
</feature>
<proteinExistence type="inferred from homology"/>
<sequence length="322" mass="35857">MKFTSIIAMTVAVAAVLVPSLTSAQSKNVTLSILTNNVYFLSTNLYPNWGQVTRAGLISNSDYIKNHDVLVLQECFDLTACDAIRSGLASQYPYQTPTVGHSKSGWDSTSGSYYAASVENGGVTILSKWPIKQKHQFVYKNGCGADWFSNKGFAYVILDYKGNNIHVFGTHMQSDDSMCSSGQAAKYRGLSLDQWRQFIDSRNIPANELVIMAGDFNILKDSSEFSGLISRLGAVQPKKYQGWPWTWDTVDNTIANYNYPDTVKEPPQYIDFVFTDAKHSAGVRSSFQTSLRVKSSPYVLKGVTYNDYSDHYPVITEIQVDL</sequence>
<evidence type="ECO:0000256" key="5">
    <source>
        <dbReference type="SAM" id="SignalP"/>
    </source>
</evidence>
<dbReference type="CDD" id="cd09078">
    <property type="entry name" value="nSMase"/>
    <property type="match status" value="1"/>
</dbReference>
<keyword evidence="8" id="KW-1185">Reference proteome</keyword>
<dbReference type="EC" id="3.1.4.12" evidence="2"/>
<feature type="signal peptide" evidence="5">
    <location>
        <begin position="1"/>
        <end position="24"/>
    </location>
</feature>
<dbReference type="Proteomes" id="UP000748756">
    <property type="component" value="Unassembled WGS sequence"/>
</dbReference>
<evidence type="ECO:0000313" key="7">
    <source>
        <dbReference type="EMBL" id="KAF9136647.1"/>
    </source>
</evidence>